<dbReference type="Gene3D" id="3.40.50.150">
    <property type="entry name" value="Vaccinia Virus protein VP39"/>
    <property type="match status" value="1"/>
</dbReference>
<organism evidence="4">
    <name type="scientific">marine sediment metagenome</name>
    <dbReference type="NCBI Taxonomy" id="412755"/>
    <lineage>
        <taxon>unclassified sequences</taxon>
        <taxon>metagenomes</taxon>
        <taxon>ecological metagenomes</taxon>
    </lineage>
</organism>
<evidence type="ECO:0000313" key="4">
    <source>
        <dbReference type="EMBL" id="GAI59326.1"/>
    </source>
</evidence>
<dbReference type="GO" id="GO:0003677">
    <property type="term" value="F:DNA binding"/>
    <property type="evidence" value="ECO:0007669"/>
    <property type="project" value="InterPro"/>
</dbReference>
<dbReference type="PRINTS" id="PR00508">
    <property type="entry name" value="S21N4MTFRASE"/>
</dbReference>
<sequence length="295" mass="34405">GLNSPFADLIYLDPPFFSNRHYEVIFNDGEEIRSFQDRWKGGINHYIDWMRERVFELHRVLKDTGSFYLHCDWHASHYLKVMCDGIFRHNNFRNEIVWCYSGGGVPKKDFAKKHDIILRYSKSNKYIFNVDSIRQSYSEEILSRPKSSYAEHSYRSIPGRKTIGWGLNPKGKHPDDWFYMPIINPDARERLGYPTQKPEALMERIVKASSNKNDLVFDPFCGCGTTIAVAQRLQRKWIGIDVSPSACKLMKNRVEKKMVKILDIQKIKSSLAGKISNIIQFGYSIFRRLAIRPAI</sequence>
<gene>
    <name evidence="4" type="ORF">S12H4_07294</name>
</gene>
<dbReference type="InterPro" id="IPR002941">
    <property type="entry name" value="DNA_methylase_N4/N6"/>
</dbReference>
<dbReference type="Pfam" id="PF01555">
    <property type="entry name" value="N6_N4_Mtase"/>
    <property type="match status" value="1"/>
</dbReference>
<name>X1QWY7_9ZZZZ</name>
<dbReference type="EMBL" id="BARW01002672">
    <property type="protein sequence ID" value="GAI59326.1"/>
    <property type="molecule type" value="Genomic_DNA"/>
</dbReference>
<dbReference type="GO" id="GO:0008170">
    <property type="term" value="F:N-methyltransferase activity"/>
    <property type="evidence" value="ECO:0007669"/>
    <property type="project" value="InterPro"/>
</dbReference>
<proteinExistence type="predicted"/>
<keyword evidence="1" id="KW-0489">Methyltransferase</keyword>
<dbReference type="CDD" id="cd02440">
    <property type="entry name" value="AdoMet_MTases"/>
    <property type="match status" value="1"/>
</dbReference>
<feature type="non-terminal residue" evidence="4">
    <location>
        <position position="1"/>
    </location>
</feature>
<reference evidence="4" key="1">
    <citation type="journal article" date="2014" name="Front. Microbiol.">
        <title>High frequency of phylogenetically diverse reductive dehalogenase-homologous genes in deep subseafloor sedimentary metagenomes.</title>
        <authorList>
            <person name="Kawai M."/>
            <person name="Futagami T."/>
            <person name="Toyoda A."/>
            <person name="Takaki Y."/>
            <person name="Nishi S."/>
            <person name="Hori S."/>
            <person name="Arai W."/>
            <person name="Tsubouchi T."/>
            <person name="Morono Y."/>
            <person name="Uchiyama I."/>
            <person name="Ito T."/>
            <person name="Fujiyama A."/>
            <person name="Inagaki F."/>
            <person name="Takami H."/>
        </authorList>
    </citation>
    <scope>NUCLEOTIDE SEQUENCE</scope>
    <source>
        <strain evidence="4">Expedition CK06-06</strain>
    </source>
</reference>
<dbReference type="InterPro" id="IPR029063">
    <property type="entry name" value="SAM-dependent_MTases_sf"/>
</dbReference>
<evidence type="ECO:0000256" key="2">
    <source>
        <dbReference type="ARBA" id="ARBA00022679"/>
    </source>
</evidence>
<dbReference type="GO" id="GO:0032259">
    <property type="term" value="P:methylation"/>
    <property type="evidence" value="ECO:0007669"/>
    <property type="project" value="UniProtKB-KW"/>
</dbReference>
<evidence type="ECO:0000259" key="3">
    <source>
        <dbReference type="Pfam" id="PF01555"/>
    </source>
</evidence>
<dbReference type="PANTHER" id="PTHR13370">
    <property type="entry name" value="RNA METHYLASE-RELATED"/>
    <property type="match status" value="1"/>
</dbReference>
<evidence type="ECO:0000256" key="1">
    <source>
        <dbReference type="ARBA" id="ARBA00022603"/>
    </source>
</evidence>
<dbReference type="SUPFAM" id="SSF53335">
    <property type="entry name" value="S-adenosyl-L-methionine-dependent methyltransferases"/>
    <property type="match status" value="1"/>
</dbReference>
<keyword evidence="2" id="KW-0808">Transferase</keyword>
<feature type="domain" description="DNA methylase N-4/N-6" evidence="3">
    <location>
        <begin position="8"/>
        <end position="251"/>
    </location>
</feature>
<dbReference type="PANTHER" id="PTHR13370:SF24">
    <property type="entry name" value="TYPE III RESTRICTION-MODIFICATION ENZYME STYLTI MOD SUBUNIT"/>
    <property type="match status" value="1"/>
</dbReference>
<dbReference type="InterPro" id="IPR001091">
    <property type="entry name" value="RM_Methyltransferase"/>
</dbReference>
<comment type="caution">
    <text evidence="4">The sequence shown here is derived from an EMBL/GenBank/DDBJ whole genome shotgun (WGS) entry which is preliminary data.</text>
</comment>
<dbReference type="AlphaFoldDB" id="X1QWY7"/>
<accession>X1QWY7</accession>
<dbReference type="GO" id="GO:0005737">
    <property type="term" value="C:cytoplasm"/>
    <property type="evidence" value="ECO:0007669"/>
    <property type="project" value="TreeGrafter"/>
</dbReference>
<protein>
    <recommendedName>
        <fullName evidence="3">DNA methylase N-4/N-6 domain-containing protein</fullName>
    </recommendedName>
</protein>